<organism evidence="12">
    <name type="scientific">Cherax dispar</name>
    <name type="common">Crayfish</name>
    <dbReference type="NCBI Taxonomy" id="99751"/>
    <lineage>
        <taxon>Eukaryota</taxon>
        <taxon>Metazoa</taxon>
        <taxon>Ecdysozoa</taxon>
        <taxon>Arthropoda</taxon>
        <taxon>Crustacea</taxon>
        <taxon>Multicrustacea</taxon>
        <taxon>Malacostraca</taxon>
        <taxon>Eumalacostraca</taxon>
        <taxon>Eucarida</taxon>
        <taxon>Decapoda</taxon>
        <taxon>Pleocyemata</taxon>
        <taxon>Astacidea</taxon>
        <taxon>Parastacoidea</taxon>
        <taxon>Parastacidae</taxon>
        <taxon>Cherax</taxon>
    </lineage>
</organism>
<keyword evidence="8 11" id="KW-0472">Membrane</keyword>
<dbReference type="EMBL" id="HG799093">
    <property type="protein sequence ID" value="CDL72642.1"/>
    <property type="molecule type" value="Genomic_DNA"/>
</dbReference>
<comment type="subcellular location">
    <subcellularLocation>
        <location evidence="1">Membrane</location>
        <topology evidence="1">Multi-pass membrane protein</topology>
    </subcellularLocation>
</comment>
<evidence type="ECO:0000256" key="2">
    <source>
        <dbReference type="ARBA" id="ARBA00010519"/>
    </source>
</evidence>
<comment type="similarity">
    <text evidence="2">Belongs to the complex I subunit 4L family.</text>
</comment>
<keyword evidence="12" id="KW-0496">Mitochondrion</keyword>
<dbReference type="Pfam" id="PF00420">
    <property type="entry name" value="Oxidored_q2"/>
    <property type="match status" value="1"/>
</dbReference>
<reference evidence="12" key="1">
    <citation type="submission" date="2014-01" db="EMBL/GenBank/DDBJ databases">
        <authorList>
            <person name="Gan H."/>
        </authorList>
    </citation>
    <scope>NUCLEOTIDE SEQUENCE</scope>
    <source>
        <strain evidence="12">GYM13</strain>
    </source>
</reference>
<evidence type="ECO:0000256" key="10">
    <source>
        <dbReference type="ARBA" id="ARBA00049551"/>
    </source>
</evidence>
<evidence type="ECO:0000256" key="3">
    <source>
        <dbReference type="ARBA" id="ARBA00016612"/>
    </source>
</evidence>
<keyword evidence="6 11" id="KW-1133">Transmembrane helix</keyword>
<dbReference type="AlphaFoldDB" id="W6MV11"/>
<evidence type="ECO:0000256" key="4">
    <source>
        <dbReference type="ARBA" id="ARBA00022692"/>
    </source>
</evidence>
<feature type="transmembrane region" description="Helical" evidence="11">
    <location>
        <begin position="87"/>
        <end position="111"/>
    </location>
</feature>
<dbReference type="InterPro" id="IPR039428">
    <property type="entry name" value="NUOK/Mnh_C1-like"/>
</dbReference>
<evidence type="ECO:0000256" key="8">
    <source>
        <dbReference type="ARBA" id="ARBA00023136"/>
    </source>
</evidence>
<protein>
    <recommendedName>
        <fullName evidence="3">NADH-ubiquinone oxidoreductase chain 4L</fullName>
    </recommendedName>
    <alternativeName>
        <fullName evidence="9">NADH dehydrogenase subunit 4L</fullName>
    </alternativeName>
</protein>
<dbReference type="GO" id="GO:0008137">
    <property type="term" value="F:NADH dehydrogenase (ubiquinone) activity"/>
    <property type="evidence" value="ECO:0007669"/>
    <property type="project" value="UniProtKB-EC"/>
</dbReference>
<geneLocation type="mitochondrion" evidence="12"/>
<evidence type="ECO:0000256" key="11">
    <source>
        <dbReference type="SAM" id="Phobius"/>
    </source>
</evidence>
<proteinExistence type="inferred from homology"/>
<reference evidence="12" key="2">
    <citation type="submission" date="2014-02" db="EMBL/GenBank/DDBJ databases">
        <title>Complete mitochondrial genome of Cherax dispar isolate GYM13.</title>
        <authorList>
            <person name="Gan H.M."/>
            <person name="Tan M.H."/>
            <person name="Austin C.M."/>
        </authorList>
    </citation>
    <scope>NUCLEOTIDE SEQUENCE</scope>
    <source>
        <strain evidence="12">GYM13</strain>
    </source>
</reference>
<evidence type="ECO:0000313" key="12">
    <source>
        <dbReference type="EMBL" id="CDL72642.1"/>
    </source>
</evidence>
<evidence type="ECO:0000256" key="9">
    <source>
        <dbReference type="ARBA" id="ARBA00031586"/>
    </source>
</evidence>
<evidence type="ECO:0000256" key="1">
    <source>
        <dbReference type="ARBA" id="ARBA00004141"/>
    </source>
</evidence>
<sequence length="127" mass="13775">MVDVIFVKVKSFIGGVYTGSFVYKLLRVMMLRSVSVISFMVVAICGLGAFISNHKHLLNVLLGLEFVMLSIFGMLSVNMTGIGLEGVFVMFFLVMAACEGALGLSLLVSVVRSHGNDYFSSFGILMC</sequence>
<feature type="transmembrane region" description="Helical" evidence="11">
    <location>
        <begin position="29"/>
        <end position="50"/>
    </location>
</feature>
<comment type="catalytic activity">
    <reaction evidence="10">
        <text>a ubiquinone + NADH + 5 H(+)(in) = a ubiquinol + NAD(+) + 4 H(+)(out)</text>
        <dbReference type="Rhea" id="RHEA:29091"/>
        <dbReference type="Rhea" id="RHEA-COMP:9565"/>
        <dbReference type="Rhea" id="RHEA-COMP:9566"/>
        <dbReference type="ChEBI" id="CHEBI:15378"/>
        <dbReference type="ChEBI" id="CHEBI:16389"/>
        <dbReference type="ChEBI" id="CHEBI:17976"/>
        <dbReference type="ChEBI" id="CHEBI:57540"/>
        <dbReference type="ChEBI" id="CHEBI:57945"/>
        <dbReference type="EC" id="7.1.1.2"/>
    </reaction>
</comment>
<dbReference type="GO" id="GO:0016020">
    <property type="term" value="C:membrane"/>
    <property type="evidence" value="ECO:0007669"/>
    <property type="project" value="UniProtKB-SubCell"/>
</dbReference>
<evidence type="ECO:0000256" key="5">
    <source>
        <dbReference type="ARBA" id="ARBA00022967"/>
    </source>
</evidence>
<gene>
    <name evidence="12" type="primary">nad4l</name>
</gene>
<keyword evidence="5" id="KW-1278">Translocase</keyword>
<keyword evidence="7" id="KW-0520">NAD</keyword>
<dbReference type="Gene3D" id="1.10.287.3510">
    <property type="match status" value="1"/>
</dbReference>
<feature type="transmembrane region" description="Helical" evidence="11">
    <location>
        <begin position="57"/>
        <end position="75"/>
    </location>
</feature>
<evidence type="ECO:0000256" key="7">
    <source>
        <dbReference type="ARBA" id="ARBA00023027"/>
    </source>
</evidence>
<keyword evidence="4 11" id="KW-0812">Transmembrane</keyword>
<evidence type="ECO:0000256" key="6">
    <source>
        <dbReference type="ARBA" id="ARBA00022989"/>
    </source>
</evidence>
<name>W6MV11_CHEDI</name>
<accession>W6MV11</accession>